<dbReference type="GO" id="GO:0016020">
    <property type="term" value="C:membrane"/>
    <property type="evidence" value="ECO:0007669"/>
    <property type="project" value="InterPro"/>
</dbReference>
<evidence type="ECO:0000256" key="1">
    <source>
        <dbReference type="ARBA" id="ARBA00023015"/>
    </source>
</evidence>
<dbReference type="SUPFAM" id="SSF46689">
    <property type="entry name" value="Homeodomain-like"/>
    <property type="match status" value="1"/>
</dbReference>
<evidence type="ECO:0000256" key="2">
    <source>
        <dbReference type="ARBA" id="ARBA00023125"/>
    </source>
</evidence>
<dbReference type="Pfam" id="PF12833">
    <property type="entry name" value="HTH_18"/>
    <property type="match status" value="1"/>
</dbReference>
<dbReference type="PANTHER" id="PTHR47893">
    <property type="entry name" value="REGULATORY PROTEIN PCHR"/>
    <property type="match status" value="1"/>
</dbReference>
<dbReference type="GO" id="GO:0003700">
    <property type="term" value="F:DNA-binding transcription factor activity"/>
    <property type="evidence" value="ECO:0007669"/>
    <property type="project" value="InterPro"/>
</dbReference>
<reference evidence="6 7" key="1">
    <citation type="submission" date="2016-10" db="EMBL/GenBank/DDBJ databases">
        <authorList>
            <person name="de Groot N.N."/>
        </authorList>
    </citation>
    <scope>NUCLEOTIDE SEQUENCE [LARGE SCALE GENOMIC DNA]</scope>
    <source>
        <strain evidence="6 7">DSM 17794</strain>
    </source>
</reference>
<dbReference type="RefSeq" id="WP_093406038.1">
    <property type="nucleotide sequence ID" value="NZ_FOVL01000003.1"/>
</dbReference>
<dbReference type="OrthoDB" id="1451418at2"/>
<evidence type="ECO:0000313" key="7">
    <source>
        <dbReference type="Proteomes" id="UP000199153"/>
    </source>
</evidence>
<organism evidence="6 7">
    <name type="scientific">Salegentibacter flavus</name>
    <dbReference type="NCBI Taxonomy" id="287099"/>
    <lineage>
        <taxon>Bacteria</taxon>
        <taxon>Pseudomonadati</taxon>
        <taxon>Bacteroidota</taxon>
        <taxon>Flavobacteriia</taxon>
        <taxon>Flavobacteriales</taxon>
        <taxon>Flavobacteriaceae</taxon>
        <taxon>Salegentibacter</taxon>
    </lineage>
</organism>
<dbReference type="Gene3D" id="1.10.10.60">
    <property type="entry name" value="Homeodomain-like"/>
    <property type="match status" value="2"/>
</dbReference>
<dbReference type="SUPFAM" id="SSF158472">
    <property type="entry name" value="HAMP domain-like"/>
    <property type="match status" value="1"/>
</dbReference>
<feature type="domain" description="HTH araC/xylS-type" evidence="4">
    <location>
        <begin position="205"/>
        <end position="304"/>
    </location>
</feature>
<dbReference type="InterPro" id="IPR003660">
    <property type="entry name" value="HAMP_dom"/>
</dbReference>
<protein>
    <submittedName>
        <fullName evidence="6">AraC-type DNA-binding protein</fullName>
    </submittedName>
</protein>
<keyword evidence="7" id="KW-1185">Reference proteome</keyword>
<proteinExistence type="predicted"/>
<keyword evidence="2 6" id="KW-0238">DNA-binding</keyword>
<evidence type="ECO:0000259" key="4">
    <source>
        <dbReference type="PROSITE" id="PS01124"/>
    </source>
</evidence>
<feature type="domain" description="HAMP" evidence="5">
    <location>
        <begin position="8"/>
        <end position="57"/>
    </location>
</feature>
<dbReference type="InterPro" id="IPR018060">
    <property type="entry name" value="HTH_AraC"/>
</dbReference>
<dbReference type="GO" id="GO:0043565">
    <property type="term" value="F:sequence-specific DNA binding"/>
    <property type="evidence" value="ECO:0007669"/>
    <property type="project" value="InterPro"/>
</dbReference>
<keyword evidence="1" id="KW-0805">Transcription regulation</keyword>
<evidence type="ECO:0000313" key="6">
    <source>
        <dbReference type="EMBL" id="SFN37564.1"/>
    </source>
</evidence>
<dbReference type="InterPro" id="IPR035965">
    <property type="entry name" value="PAS-like_dom_sf"/>
</dbReference>
<evidence type="ECO:0000259" key="5">
    <source>
        <dbReference type="PROSITE" id="PS50885"/>
    </source>
</evidence>
<gene>
    <name evidence="6" type="ORF">SAMN05660413_00744</name>
</gene>
<dbReference type="PROSITE" id="PS01124">
    <property type="entry name" value="HTH_ARAC_FAMILY_2"/>
    <property type="match status" value="1"/>
</dbReference>
<dbReference type="PRINTS" id="PR00032">
    <property type="entry name" value="HTHARAC"/>
</dbReference>
<sequence>MTTDDYKTRVQEILDFITEIALGTYTYTLPLRNQKDELEQIVVSLNTMVEEIDTAVHQINHEKSKEVFENIVFNLDRNFHITSYSDNVEEILDYTNNELLNMPVRLLIGNNTELPDDLYQLLKHAIEENLSFKVEFKHRSGYIWRGIGYLHGMIAKGKKSYTLSVFKAAYQNHKLNNTGNSKSRSAKYPSQYRSLLLHDQRELVRKLHQYVMERLDRTLPKISVIGIEVGCSVSKIKTIFKRAYGDTIYAYHRRKRLEKAYTLIKNTSLPFSEISEECGFLSLAHFSRSFKKTYGITPTQTRNS</sequence>
<dbReference type="AlphaFoldDB" id="A0A1I4YHM9"/>
<evidence type="ECO:0000256" key="3">
    <source>
        <dbReference type="ARBA" id="ARBA00023163"/>
    </source>
</evidence>
<dbReference type="SUPFAM" id="SSF55785">
    <property type="entry name" value="PYP-like sensor domain (PAS domain)"/>
    <property type="match status" value="1"/>
</dbReference>
<accession>A0A1I4YHM9</accession>
<dbReference type="STRING" id="287099.SAMN05660413_00744"/>
<dbReference type="CDD" id="cd06225">
    <property type="entry name" value="HAMP"/>
    <property type="match status" value="1"/>
</dbReference>
<dbReference type="InterPro" id="IPR053142">
    <property type="entry name" value="PchR_regulatory_protein"/>
</dbReference>
<dbReference type="PROSITE" id="PS50885">
    <property type="entry name" value="HAMP"/>
    <property type="match status" value="1"/>
</dbReference>
<dbReference type="InterPro" id="IPR009057">
    <property type="entry name" value="Homeodomain-like_sf"/>
</dbReference>
<dbReference type="InterPro" id="IPR020449">
    <property type="entry name" value="Tscrpt_reg_AraC-type_HTH"/>
</dbReference>
<name>A0A1I4YHM9_9FLAO</name>
<dbReference type="Gene3D" id="3.30.450.20">
    <property type="entry name" value="PAS domain"/>
    <property type="match status" value="1"/>
</dbReference>
<dbReference type="Proteomes" id="UP000199153">
    <property type="component" value="Unassembled WGS sequence"/>
</dbReference>
<dbReference type="GO" id="GO:0007165">
    <property type="term" value="P:signal transduction"/>
    <property type="evidence" value="ECO:0007669"/>
    <property type="project" value="InterPro"/>
</dbReference>
<dbReference type="PANTHER" id="PTHR47893:SF1">
    <property type="entry name" value="REGULATORY PROTEIN PCHR"/>
    <property type="match status" value="1"/>
</dbReference>
<dbReference type="EMBL" id="FOVL01000003">
    <property type="protein sequence ID" value="SFN37564.1"/>
    <property type="molecule type" value="Genomic_DNA"/>
</dbReference>
<dbReference type="SMART" id="SM00342">
    <property type="entry name" value="HTH_ARAC"/>
    <property type="match status" value="1"/>
</dbReference>
<keyword evidence="3" id="KW-0804">Transcription</keyword>